<accession>A0A1B8U1M0</accession>
<name>A0A1B8U1M0_9FLAO</name>
<dbReference type="Proteomes" id="UP000092612">
    <property type="component" value="Unassembled WGS sequence"/>
</dbReference>
<reference evidence="2" key="1">
    <citation type="submission" date="2016-02" db="EMBL/GenBank/DDBJ databases">
        <title>Paenibacillus sp. LPB0068, isolated from Crassostrea gigas.</title>
        <authorList>
            <person name="Shin S.-K."/>
            <person name="Yi H."/>
        </authorList>
    </citation>
    <scope>NUCLEOTIDE SEQUENCE [LARGE SCALE GENOMIC DNA]</scope>
    <source>
        <strain evidence="2">KCTC 23969</strain>
    </source>
</reference>
<proteinExistence type="predicted"/>
<protein>
    <submittedName>
        <fullName evidence="1">Uncharacterized protein</fullName>
    </submittedName>
</protein>
<evidence type="ECO:0000313" key="1">
    <source>
        <dbReference type="EMBL" id="OBY65679.1"/>
    </source>
</evidence>
<keyword evidence="2" id="KW-1185">Reference proteome</keyword>
<dbReference type="KEGG" id="prn:BW723_14150"/>
<organism evidence="1 2">
    <name type="scientific">Polaribacter reichenbachii</name>
    <dbReference type="NCBI Taxonomy" id="996801"/>
    <lineage>
        <taxon>Bacteria</taxon>
        <taxon>Pseudomonadati</taxon>
        <taxon>Bacteroidota</taxon>
        <taxon>Flavobacteriia</taxon>
        <taxon>Flavobacteriales</taxon>
        <taxon>Flavobacteriaceae</taxon>
    </lineage>
</organism>
<dbReference type="OrthoDB" id="9924781at2"/>
<sequence>MKIIIGVLIVTIGILALLKKRNFEKIKTYKWETEKEKFEKDFTEILLKNPNLEYLIIEFDSYYIQYKGFVKSKEFYTEIVSNEFLNENKKYSENKIEEILNLEFSKPNEKDNEGNISPNYSKWYKSETKNEIEFIHKELTRILKSIFNMKNGTEIKVRY</sequence>
<gene>
    <name evidence="1" type="ORF">LPB301_07630</name>
</gene>
<evidence type="ECO:0000313" key="2">
    <source>
        <dbReference type="Proteomes" id="UP000092612"/>
    </source>
</evidence>
<dbReference type="RefSeq" id="WP_068359816.1">
    <property type="nucleotide sequence ID" value="NZ_CP019337.1"/>
</dbReference>
<dbReference type="AlphaFoldDB" id="A0A1B8U1M0"/>
<comment type="caution">
    <text evidence="1">The sequence shown here is derived from an EMBL/GenBank/DDBJ whole genome shotgun (WGS) entry which is preliminary data.</text>
</comment>
<dbReference type="EMBL" id="LSFL01000029">
    <property type="protein sequence ID" value="OBY65679.1"/>
    <property type="molecule type" value="Genomic_DNA"/>
</dbReference>